<sequence>MEKVRKNLQWYFLGLLFAATFFVWYAVFAESDQRLTVAFLNVSQGDAILINTPGNQQILIDGGPNKQVLAELSKVMPFYDRSIDVVIATHPDQDHISGLLDVLERYEVDFVMEPGVESETAVYKEFEKLVEEKQIKKILARRGMKLVLDDDAYLLILFPDRDVSKMDTNDASIVAKLVYGNTSFLFTGDSPKKIEGYLVSIDKENLDVDVLKAGHHGSKTSSSESFIGYASPEYAIISAGKNNRYGHPHQEVMDILEKFGVKTLRTDLLGSIIMKSDGESILVR</sequence>
<organism evidence="2 3">
    <name type="scientific">Candidatus Taylorbacteria bacterium RIFCSPLOWO2_12_FULL_44_15c</name>
    <dbReference type="NCBI Taxonomy" id="1802333"/>
    <lineage>
        <taxon>Bacteria</taxon>
        <taxon>Candidatus Tayloriibacteriota</taxon>
    </lineage>
</organism>
<gene>
    <name evidence="2" type="ORF">A3G03_01580</name>
</gene>
<comment type="caution">
    <text evidence="2">The sequence shown here is derived from an EMBL/GenBank/DDBJ whole genome shotgun (WGS) entry which is preliminary data.</text>
</comment>
<accession>A0A1G2P7W9</accession>
<dbReference type="AlphaFoldDB" id="A0A1G2P7W9"/>
<dbReference type="CDD" id="cd07731">
    <property type="entry name" value="ComA-like_MBL-fold"/>
    <property type="match status" value="1"/>
</dbReference>
<dbReference type="Proteomes" id="UP000176355">
    <property type="component" value="Unassembled WGS sequence"/>
</dbReference>
<dbReference type="InterPro" id="IPR052159">
    <property type="entry name" value="Competence_DNA_uptake"/>
</dbReference>
<dbReference type="SUPFAM" id="SSF56281">
    <property type="entry name" value="Metallo-hydrolase/oxidoreductase"/>
    <property type="match status" value="1"/>
</dbReference>
<reference evidence="2 3" key="1">
    <citation type="journal article" date="2016" name="Nat. Commun.">
        <title>Thousands of microbial genomes shed light on interconnected biogeochemical processes in an aquifer system.</title>
        <authorList>
            <person name="Anantharaman K."/>
            <person name="Brown C.T."/>
            <person name="Hug L.A."/>
            <person name="Sharon I."/>
            <person name="Castelle C.J."/>
            <person name="Probst A.J."/>
            <person name="Thomas B.C."/>
            <person name="Singh A."/>
            <person name="Wilkins M.J."/>
            <person name="Karaoz U."/>
            <person name="Brodie E.L."/>
            <person name="Williams K.H."/>
            <person name="Hubbard S.S."/>
            <person name="Banfield J.F."/>
        </authorList>
    </citation>
    <scope>NUCLEOTIDE SEQUENCE [LARGE SCALE GENOMIC DNA]</scope>
</reference>
<evidence type="ECO:0000313" key="3">
    <source>
        <dbReference type="Proteomes" id="UP000176355"/>
    </source>
</evidence>
<proteinExistence type="predicted"/>
<dbReference type="STRING" id="1802333.A3G03_01580"/>
<dbReference type="InterPro" id="IPR035681">
    <property type="entry name" value="ComA-like_MBL"/>
</dbReference>
<feature type="domain" description="Metallo-beta-lactamase" evidence="1">
    <location>
        <begin position="44"/>
        <end position="241"/>
    </location>
</feature>
<name>A0A1G2P7W9_9BACT</name>
<dbReference type="InterPro" id="IPR001279">
    <property type="entry name" value="Metallo-B-lactamas"/>
</dbReference>
<dbReference type="PANTHER" id="PTHR30619">
    <property type="entry name" value="DNA INTERNALIZATION/COMPETENCE PROTEIN COMEC/REC2"/>
    <property type="match status" value="1"/>
</dbReference>
<dbReference type="SMART" id="SM00849">
    <property type="entry name" value="Lactamase_B"/>
    <property type="match status" value="1"/>
</dbReference>
<dbReference type="Gene3D" id="3.60.15.10">
    <property type="entry name" value="Ribonuclease Z/Hydroxyacylglutathione hydrolase-like"/>
    <property type="match status" value="1"/>
</dbReference>
<protein>
    <recommendedName>
        <fullName evidence="1">Metallo-beta-lactamase domain-containing protein</fullName>
    </recommendedName>
</protein>
<dbReference type="InterPro" id="IPR036866">
    <property type="entry name" value="RibonucZ/Hydroxyglut_hydro"/>
</dbReference>
<evidence type="ECO:0000259" key="1">
    <source>
        <dbReference type="SMART" id="SM00849"/>
    </source>
</evidence>
<dbReference type="Pfam" id="PF00753">
    <property type="entry name" value="Lactamase_B"/>
    <property type="match status" value="1"/>
</dbReference>
<dbReference type="PANTHER" id="PTHR30619:SF1">
    <property type="entry name" value="RECOMBINATION PROTEIN 2"/>
    <property type="match status" value="1"/>
</dbReference>
<dbReference type="EMBL" id="MHSL01000003">
    <property type="protein sequence ID" value="OHA44410.1"/>
    <property type="molecule type" value="Genomic_DNA"/>
</dbReference>
<evidence type="ECO:0000313" key="2">
    <source>
        <dbReference type="EMBL" id="OHA44410.1"/>
    </source>
</evidence>